<dbReference type="InterPro" id="IPR051906">
    <property type="entry name" value="TolC-like"/>
</dbReference>
<dbReference type="GO" id="GO:0015562">
    <property type="term" value="F:efflux transmembrane transporter activity"/>
    <property type="evidence" value="ECO:0007669"/>
    <property type="project" value="InterPro"/>
</dbReference>
<keyword evidence="3" id="KW-0813">Transport</keyword>
<dbReference type="Gene3D" id="1.20.1600.10">
    <property type="entry name" value="Outer membrane efflux proteins (OEP)"/>
    <property type="match status" value="1"/>
</dbReference>
<dbReference type="SUPFAM" id="SSF56954">
    <property type="entry name" value="Outer membrane efflux proteins (OEP)"/>
    <property type="match status" value="1"/>
</dbReference>
<name>A0A975BIC0_9BACT</name>
<dbReference type="Pfam" id="PF02321">
    <property type="entry name" value="OEP"/>
    <property type="match status" value="2"/>
</dbReference>
<evidence type="ECO:0000256" key="7">
    <source>
        <dbReference type="ARBA" id="ARBA00023237"/>
    </source>
</evidence>
<sequence length="534" mass="59394">MRFIFSFPLFPAIGLTILFPVIALGANHASKEICLETRTLPQSPNPSSRDVSQEAHTQAEATIANVSQEARTEIELTIADVSRKALGNNLDLRIEKFAPRISEEQVRAAEADFDPDMSFGGTLTRTYADTDLSEIDSRGEEMSAAIGKRFSSGIQTSVGVSASKSKTDVNTVGETDEYATSANLTLTLPLLKNRGREVNTRNISLSRNNHKIAELTLRQTAIDTISQAQILYWNLYKAQQELDVQKKSLELAKKFSELSRGRAKIGHIASIDTLQADAEVAAREEWVIIAENDVRNRRRSLLYFILGRCETGITVKLLQKPTYEKAVFDENRLFLSALENRTDYLIAKLDIKNAETNVVYAKNQTLPTGDLSATLSVNGLGESWGKAYENAGSGEDYSGSLGISLEFPWGMKKDKAAHQIALYENRRSRTRLFQAEQNILSDVRTALDNLTEADKRYHTTTLSKQLAEKKLSAEERKFGLGLSTSYNVLLYQRDLTDAAVRTISAVIDYQLALIHLDRVTGMTLERHAIGAEEF</sequence>
<comment type="subcellular location">
    <subcellularLocation>
        <location evidence="1">Cell outer membrane</location>
    </subcellularLocation>
</comment>
<evidence type="ECO:0000313" key="8">
    <source>
        <dbReference type="EMBL" id="QTA86047.1"/>
    </source>
</evidence>
<comment type="similarity">
    <text evidence="2">Belongs to the outer membrane factor (OMF) (TC 1.B.17) family.</text>
</comment>
<evidence type="ECO:0000256" key="5">
    <source>
        <dbReference type="ARBA" id="ARBA00022692"/>
    </source>
</evidence>
<keyword evidence="6" id="KW-0472">Membrane</keyword>
<dbReference type="EMBL" id="CP061800">
    <property type="protein sequence ID" value="QTA86047.1"/>
    <property type="molecule type" value="Genomic_DNA"/>
</dbReference>
<keyword evidence="7" id="KW-0998">Cell outer membrane</keyword>
<dbReference type="KEGG" id="dmm:dnm_020650"/>
<evidence type="ECO:0000256" key="3">
    <source>
        <dbReference type="ARBA" id="ARBA00022448"/>
    </source>
</evidence>
<dbReference type="PANTHER" id="PTHR30026:SF23">
    <property type="entry name" value="TO APRF-PUTATIVE OUTER MEMBRANE EFFLUX PROTEIN OR SECRETED ALKALINE PHOSPHATASE-RELATED"/>
    <property type="match status" value="1"/>
</dbReference>
<keyword evidence="4" id="KW-1134">Transmembrane beta strand</keyword>
<dbReference type="AlphaFoldDB" id="A0A975BIC0"/>
<dbReference type="InterPro" id="IPR003423">
    <property type="entry name" value="OMP_efflux"/>
</dbReference>
<organism evidence="8 9">
    <name type="scientific">Desulfonema magnum</name>
    <dbReference type="NCBI Taxonomy" id="45655"/>
    <lineage>
        <taxon>Bacteria</taxon>
        <taxon>Pseudomonadati</taxon>
        <taxon>Thermodesulfobacteriota</taxon>
        <taxon>Desulfobacteria</taxon>
        <taxon>Desulfobacterales</taxon>
        <taxon>Desulfococcaceae</taxon>
        <taxon>Desulfonema</taxon>
    </lineage>
</organism>
<keyword evidence="9" id="KW-1185">Reference proteome</keyword>
<evidence type="ECO:0000256" key="6">
    <source>
        <dbReference type="ARBA" id="ARBA00023136"/>
    </source>
</evidence>
<evidence type="ECO:0000256" key="1">
    <source>
        <dbReference type="ARBA" id="ARBA00004442"/>
    </source>
</evidence>
<gene>
    <name evidence="8" type="ORF">dnm_020650</name>
</gene>
<proteinExistence type="inferred from homology"/>
<dbReference type="Proteomes" id="UP000663722">
    <property type="component" value="Chromosome"/>
</dbReference>
<evidence type="ECO:0000313" key="9">
    <source>
        <dbReference type="Proteomes" id="UP000663722"/>
    </source>
</evidence>
<evidence type="ECO:0000256" key="2">
    <source>
        <dbReference type="ARBA" id="ARBA00007613"/>
    </source>
</evidence>
<dbReference type="GO" id="GO:0009279">
    <property type="term" value="C:cell outer membrane"/>
    <property type="evidence" value="ECO:0007669"/>
    <property type="project" value="UniProtKB-SubCell"/>
</dbReference>
<keyword evidence="5" id="KW-0812">Transmembrane</keyword>
<evidence type="ECO:0000256" key="4">
    <source>
        <dbReference type="ARBA" id="ARBA00022452"/>
    </source>
</evidence>
<dbReference type="PANTHER" id="PTHR30026">
    <property type="entry name" value="OUTER MEMBRANE PROTEIN TOLC"/>
    <property type="match status" value="1"/>
</dbReference>
<dbReference type="GO" id="GO:1990281">
    <property type="term" value="C:efflux pump complex"/>
    <property type="evidence" value="ECO:0007669"/>
    <property type="project" value="TreeGrafter"/>
</dbReference>
<reference evidence="8" key="1">
    <citation type="journal article" date="2021" name="Microb. Physiol.">
        <title>Proteogenomic Insights into the Physiology of Marine, Sulfate-Reducing, Filamentous Desulfonema limicola and Desulfonema magnum.</title>
        <authorList>
            <person name="Schnaars V."/>
            <person name="Wohlbrand L."/>
            <person name="Scheve S."/>
            <person name="Hinrichs C."/>
            <person name="Reinhardt R."/>
            <person name="Rabus R."/>
        </authorList>
    </citation>
    <scope>NUCLEOTIDE SEQUENCE</scope>
    <source>
        <strain evidence="8">4be13</strain>
    </source>
</reference>
<protein>
    <submittedName>
        <fullName evidence="8">Outer membrane efflux protein</fullName>
    </submittedName>
</protein>
<accession>A0A975BIC0</accession>
<dbReference type="GO" id="GO:0015288">
    <property type="term" value="F:porin activity"/>
    <property type="evidence" value="ECO:0007669"/>
    <property type="project" value="TreeGrafter"/>
</dbReference>